<dbReference type="SUPFAM" id="SSF51695">
    <property type="entry name" value="PLC-like phosphodiesterases"/>
    <property type="match status" value="1"/>
</dbReference>
<dbReference type="SMR" id="A0A1B2ASB8"/>
<dbReference type="GO" id="GO:0016829">
    <property type="term" value="F:lyase activity"/>
    <property type="evidence" value="ECO:0007669"/>
    <property type="project" value="UniProtKB-KW"/>
</dbReference>
<keyword evidence="6" id="KW-0460">Magnesium</keyword>
<keyword evidence="5" id="KW-0479">Metal-binding</keyword>
<accession>A0A1B2ASB8</accession>
<evidence type="ECO:0000256" key="3">
    <source>
        <dbReference type="ARBA" id="ARBA00004613"/>
    </source>
</evidence>
<evidence type="ECO:0000256" key="5">
    <source>
        <dbReference type="ARBA" id="ARBA00022723"/>
    </source>
</evidence>
<comment type="subcellular location">
    <subcellularLocation>
        <location evidence="3">Secreted</location>
    </subcellularLocation>
</comment>
<dbReference type="Gene3D" id="3.20.20.190">
    <property type="entry name" value="Phosphatidylinositol (PI) phosphodiesterase"/>
    <property type="match status" value="1"/>
</dbReference>
<evidence type="ECO:0000256" key="1">
    <source>
        <dbReference type="ARBA" id="ARBA00000110"/>
    </source>
</evidence>
<keyword evidence="9" id="KW-0732">Signal</keyword>
<proteinExistence type="evidence at transcript level"/>
<dbReference type="GO" id="GO:0006629">
    <property type="term" value="P:lipid metabolic process"/>
    <property type="evidence" value="ECO:0007669"/>
    <property type="project" value="InterPro"/>
</dbReference>
<evidence type="ECO:0000313" key="10">
    <source>
        <dbReference type="EMBL" id="ANY30977.1"/>
    </source>
</evidence>
<evidence type="ECO:0000256" key="7">
    <source>
        <dbReference type="ARBA" id="ARBA00023157"/>
    </source>
</evidence>
<dbReference type="EMBL" id="KU891953">
    <property type="protein sequence ID" value="ANY30977.1"/>
    <property type="molecule type" value="mRNA"/>
</dbReference>
<keyword evidence="7" id="KW-1015">Disulfide bond</keyword>
<dbReference type="CDD" id="cd08576">
    <property type="entry name" value="GDPD_like_SMaseD_PLD"/>
    <property type="match status" value="1"/>
</dbReference>
<reference evidence="10" key="1">
    <citation type="journal article" date="2016" name="Toxicon">
        <title>Transcriptome analysis of Loxosceles similis venom: description of Loxtox protein family and identification of a new group of Phospholipases D.</title>
        <authorList>
            <person name="Dantas A.E."/>
            <person name="Carmo A.O."/>
            <person name="Horta C.C.R."/>
            <person name="Leal H.G."/>
            <person name="Oliveira-Mendes B.B.R."/>
            <person name="Martins A.P.V."/>
            <person name="Chavez-Olortegui C."/>
            <person name="Kalapothakis E."/>
        </authorList>
    </citation>
    <scope>NUCLEOTIDE SEQUENCE</scope>
    <source>
        <strain evidence="10">Loxtox_s8B</strain>
    </source>
</reference>
<evidence type="ECO:0000256" key="6">
    <source>
        <dbReference type="ARBA" id="ARBA00022842"/>
    </source>
</evidence>
<comment type="catalytic activity">
    <reaction evidence="2">
        <text>a 1-acyl-sn-glycero-3-phosphocholine = a 1-acyl-sn-glycero-2,3-cyclic phosphate + choline</text>
        <dbReference type="Rhea" id="RHEA:60700"/>
        <dbReference type="ChEBI" id="CHEBI:15354"/>
        <dbReference type="ChEBI" id="CHEBI:58168"/>
        <dbReference type="ChEBI" id="CHEBI:143947"/>
    </reaction>
</comment>
<dbReference type="AlphaFoldDB" id="A0A1B2ASB8"/>
<sequence length="308" mass="35624">MLFGITLCIAGLSVAIKGAEISSAERDDTRRPFYNIAHMVNGIVQINQFLDKGANAIEFDIEFDANGTAQHTHHGFPCDCGRKCFHKENVTEYLDHIRQVTTPGDPLFREQLVLLALDLKLQRIDSQNSHTAGVDVAKKLLDHYWQRGKSKARAYLLLNLPLLEDYEFVRGFKETLKDEGYEQYNDVTGINFTGNEDLKKTREVYEKLSVSSHIWQSDGITSCLPWGTKRLTEILKLRNDPDYNYVTKVYPWTIIRYSIIRRSLRLDVDGIQTNLPDRVIEVLKEEEFASKFRLATYEDDPWKKFIRI</sequence>
<dbReference type="GO" id="GO:0008081">
    <property type="term" value="F:phosphoric diester hydrolase activity"/>
    <property type="evidence" value="ECO:0007669"/>
    <property type="project" value="InterPro"/>
</dbReference>
<protein>
    <submittedName>
        <fullName evidence="10">Loxtox protein</fullName>
    </submittedName>
</protein>
<evidence type="ECO:0000256" key="2">
    <source>
        <dbReference type="ARBA" id="ARBA00001142"/>
    </source>
</evidence>
<comment type="catalytic activity">
    <reaction evidence="1">
        <text>an N-(acyl)-sphingosylphosphoethanolamine = an N-(acyl)-sphingosyl-1,3-cyclic phosphate + ethanolamine</text>
        <dbReference type="Rhea" id="RHEA:60648"/>
        <dbReference type="ChEBI" id="CHEBI:57603"/>
        <dbReference type="ChEBI" id="CHEBI:143891"/>
        <dbReference type="ChEBI" id="CHEBI:143892"/>
    </reaction>
</comment>
<feature type="chain" id="PRO_5008534318" evidence="9">
    <location>
        <begin position="19"/>
        <end position="308"/>
    </location>
</feature>
<dbReference type="InterPro" id="IPR017946">
    <property type="entry name" value="PLC-like_Pdiesterase_TIM-brl"/>
</dbReference>
<feature type="signal peptide" evidence="9">
    <location>
        <begin position="1"/>
        <end position="18"/>
    </location>
</feature>
<dbReference type="GO" id="GO:0005576">
    <property type="term" value="C:extracellular region"/>
    <property type="evidence" value="ECO:0007669"/>
    <property type="project" value="UniProtKB-SubCell"/>
</dbReference>
<keyword evidence="8" id="KW-0456">Lyase</keyword>
<evidence type="ECO:0000256" key="4">
    <source>
        <dbReference type="ARBA" id="ARBA00022525"/>
    </source>
</evidence>
<name>A0A1B2ASB8_LOXSM</name>
<organism evidence="10">
    <name type="scientific">Loxosceles similis</name>
    <name type="common">Brazilian brown spider</name>
    <name type="synonym">Loxosceles surata</name>
    <dbReference type="NCBI Taxonomy" id="321804"/>
    <lineage>
        <taxon>Eukaryota</taxon>
        <taxon>Metazoa</taxon>
        <taxon>Ecdysozoa</taxon>
        <taxon>Arthropoda</taxon>
        <taxon>Chelicerata</taxon>
        <taxon>Arachnida</taxon>
        <taxon>Araneae</taxon>
        <taxon>Araneomorphae</taxon>
        <taxon>Haplogynae</taxon>
        <taxon>Scytodoidea</taxon>
        <taxon>Sicariidae</taxon>
        <taxon>Loxosceles</taxon>
    </lineage>
</organism>
<evidence type="ECO:0000256" key="9">
    <source>
        <dbReference type="SAM" id="SignalP"/>
    </source>
</evidence>
<dbReference type="GO" id="GO:0046872">
    <property type="term" value="F:metal ion binding"/>
    <property type="evidence" value="ECO:0007669"/>
    <property type="project" value="UniProtKB-KW"/>
</dbReference>
<evidence type="ECO:0000256" key="8">
    <source>
        <dbReference type="ARBA" id="ARBA00023239"/>
    </source>
</evidence>
<keyword evidence="4" id="KW-0964">Secreted</keyword>